<organism evidence="1 2">
    <name type="scientific">Nonomuraea rosea</name>
    <dbReference type="NCBI Taxonomy" id="638574"/>
    <lineage>
        <taxon>Bacteria</taxon>
        <taxon>Bacillati</taxon>
        <taxon>Actinomycetota</taxon>
        <taxon>Actinomycetes</taxon>
        <taxon>Streptosporangiales</taxon>
        <taxon>Streptosporangiaceae</taxon>
        <taxon>Nonomuraea</taxon>
    </lineage>
</organism>
<gene>
    <name evidence="1" type="ORF">GCM10022419_063550</name>
</gene>
<name>A0ABP6XXS5_9ACTN</name>
<evidence type="ECO:0000313" key="2">
    <source>
        <dbReference type="Proteomes" id="UP001500630"/>
    </source>
</evidence>
<dbReference type="RefSeq" id="WP_345567476.1">
    <property type="nucleotide sequence ID" value="NZ_BAABDQ010000015.1"/>
</dbReference>
<evidence type="ECO:0000313" key="1">
    <source>
        <dbReference type="EMBL" id="GAA3573817.1"/>
    </source>
</evidence>
<accession>A0ABP6XXS5</accession>
<protein>
    <recommendedName>
        <fullName evidence="3">CARDB domain-containing protein</fullName>
    </recommendedName>
</protein>
<reference evidence="2" key="1">
    <citation type="journal article" date="2019" name="Int. J. Syst. Evol. Microbiol.">
        <title>The Global Catalogue of Microorganisms (GCM) 10K type strain sequencing project: providing services to taxonomists for standard genome sequencing and annotation.</title>
        <authorList>
            <consortium name="The Broad Institute Genomics Platform"/>
            <consortium name="The Broad Institute Genome Sequencing Center for Infectious Disease"/>
            <person name="Wu L."/>
            <person name="Ma J."/>
        </authorList>
    </citation>
    <scope>NUCLEOTIDE SEQUENCE [LARGE SCALE GENOMIC DNA]</scope>
    <source>
        <strain evidence="2">JCM 17326</strain>
    </source>
</reference>
<comment type="caution">
    <text evidence="1">The sequence shown here is derived from an EMBL/GenBank/DDBJ whole genome shotgun (WGS) entry which is preliminary data.</text>
</comment>
<sequence>MPQTSRLQERLGTVFLPEAQDVVPVQDAAPLPGMPPIIGPEDAARAPDLLPPIKICVTNLKQGCYRLRFTPKGSPVTVAFRGTLRVEHMGGNLRFSGDLYRFRPGQSDADADAVTPIPVHPRADYHSYLKGVEARLLTIVRPGTPCPFSLTFDQFSYLHPATGFKGAFNPAADRQIRFSLHATTTQDFYRGSAFEGLTELGEVSIRWISASYRRARVQLNTLRGAVAPPPNVAGESFATTFAKVGWELAVTDDGTIPLPAVLGAIDINDRWPEESLHALMASVPDYDPARLDEEWRVHLVCVPARLGSGRGVMFDSSLGADPDEIAREGSATFSHDGYPAADCLDGQGGSHYDAATDQQQRQVPAAFLRSATHEIGHAFNQIHTFFEAPSDNSIMSPTPTVATVIGLPGKFPDEIKMEFSPTVARHLKHLPDPAVRPGAMEFFGAAVSAPEPADMDWPDTLELVVSPAKEQVSLGEPVSLSWTLTNRGGSAVTVPASLDVSSLIARVSVTDPANGITFMRPADLSACPSTRFEPLAPGASASGSTTLYWGTDGFAFTMPGRHRVEVIVMWPGDGVPQAVSGTAGVFVVYPTTSADNDLADLLLDPDVGKAVALGMPYGEAVDRVRRAEAIAPGHAATVALREMGPSQFGG</sequence>
<dbReference type="Proteomes" id="UP001500630">
    <property type="component" value="Unassembled WGS sequence"/>
</dbReference>
<evidence type="ECO:0008006" key="3">
    <source>
        <dbReference type="Google" id="ProtNLM"/>
    </source>
</evidence>
<proteinExistence type="predicted"/>
<dbReference type="SUPFAM" id="SSF55486">
    <property type="entry name" value="Metalloproteases ('zincins'), catalytic domain"/>
    <property type="match status" value="1"/>
</dbReference>
<dbReference type="EMBL" id="BAABDQ010000015">
    <property type="protein sequence ID" value="GAA3573817.1"/>
    <property type="molecule type" value="Genomic_DNA"/>
</dbReference>
<keyword evidence="2" id="KW-1185">Reference proteome</keyword>